<evidence type="ECO:0000313" key="8">
    <source>
        <dbReference type="Proteomes" id="UP001460888"/>
    </source>
</evidence>
<dbReference type="CDD" id="cd00609">
    <property type="entry name" value="AAT_like"/>
    <property type="match status" value="1"/>
</dbReference>
<dbReference type="InterPro" id="IPR015422">
    <property type="entry name" value="PyrdxlP-dep_Trfase_small"/>
</dbReference>
<dbReference type="SUPFAM" id="SSF46785">
    <property type="entry name" value="Winged helix' DNA-binding domain"/>
    <property type="match status" value="1"/>
</dbReference>
<evidence type="ECO:0000259" key="6">
    <source>
        <dbReference type="PROSITE" id="PS50949"/>
    </source>
</evidence>
<sequence length="460" mass="50376">MTIWEPELSGVGPRYRQLAEAIVAAIDAGELGENEKLPPQRRLAHALGVTTGTVTRAYAEVERKGRVEARVGSGTYVCPRAESVFTHVSPQADDQRVDLSLSLPPPCDERALGLGRAMAALQADPAALRHAMDYQLEGGLDSHRAVYAAWLTRLGLPMDADELLIDQGGMNGIFLSVSTLLAPGERLAAETLTYPGLISVVQQLGIRTVAVDHDGEGIDIEALAVRHERQPFRALYLMPEHHNPTTAPLSEARRHALAALARERDFWLIEDGVQFTGERGTPLYQLAPERTVYLFSVAKILGGGMRSGVMRVPPSIRARVSAALRNQSWMPPPLIASLVCRWIESGDADRVLTWQREEMAARHALVDEHLDGYDYSGQTDGFYIWLRLPAGRRAGTFVEQLASRDVIVTAAEPFCVGSEPAPQAVRICISAARDRVALVRALEAIRESLVAPEPTVWRTL</sequence>
<dbReference type="Gene3D" id="1.10.10.10">
    <property type="entry name" value="Winged helix-like DNA-binding domain superfamily/Winged helix DNA-binding domain"/>
    <property type="match status" value="1"/>
</dbReference>
<keyword evidence="2" id="KW-0663">Pyridoxal phosphate</keyword>
<dbReference type="InterPro" id="IPR051446">
    <property type="entry name" value="HTH_trans_reg/aminotransferase"/>
</dbReference>
<evidence type="ECO:0000313" key="7">
    <source>
        <dbReference type="EMBL" id="MES1928186.1"/>
    </source>
</evidence>
<dbReference type="PANTHER" id="PTHR46577:SF1">
    <property type="entry name" value="HTH-TYPE TRANSCRIPTIONAL REGULATORY PROTEIN GABR"/>
    <property type="match status" value="1"/>
</dbReference>
<dbReference type="Gene3D" id="3.40.640.10">
    <property type="entry name" value="Type I PLP-dependent aspartate aminotransferase-like (Major domain)"/>
    <property type="match status" value="1"/>
</dbReference>
<dbReference type="RefSeq" id="WP_353109102.1">
    <property type="nucleotide sequence ID" value="NZ_APND01000001.1"/>
</dbReference>
<gene>
    <name evidence="7" type="ORF">SADO_02985</name>
</gene>
<organism evidence="7 8">
    <name type="scientific">Salinisphaera dokdonensis CL-ES53</name>
    <dbReference type="NCBI Taxonomy" id="1304272"/>
    <lineage>
        <taxon>Bacteria</taxon>
        <taxon>Pseudomonadati</taxon>
        <taxon>Pseudomonadota</taxon>
        <taxon>Gammaproteobacteria</taxon>
        <taxon>Salinisphaerales</taxon>
        <taxon>Salinisphaeraceae</taxon>
        <taxon>Salinisphaera</taxon>
    </lineage>
</organism>
<name>A0ABV2AX08_9GAMM</name>
<evidence type="ECO:0000256" key="5">
    <source>
        <dbReference type="ARBA" id="ARBA00023163"/>
    </source>
</evidence>
<protein>
    <submittedName>
        <fullName evidence="7">GntR family transcriptional regulator</fullName>
    </submittedName>
</protein>
<dbReference type="Pfam" id="PF00155">
    <property type="entry name" value="Aminotran_1_2"/>
    <property type="match status" value="1"/>
</dbReference>
<dbReference type="SUPFAM" id="SSF53383">
    <property type="entry name" value="PLP-dependent transferases"/>
    <property type="match status" value="1"/>
</dbReference>
<dbReference type="PANTHER" id="PTHR46577">
    <property type="entry name" value="HTH-TYPE TRANSCRIPTIONAL REGULATORY PROTEIN GABR"/>
    <property type="match status" value="1"/>
</dbReference>
<dbReference type="InterPro" id="IPR036390">
    <property type="entry name" value="WH_DNA-bd_sf"/>
</dbReference>
<evidence type="ECO:0000256" key="3">
    <source>
        <dbReference type="ARBA" id="ARBA00023015"/>
    </source>
</evidence>
<dbReference type="Pfam" id="PF00392">
    <property type="entry name" value="GntR"/>
    <property type="match status" value="1"/>
</dbReference>
<evidence type="ECO:0000256" key="2">
    <source>
        <dbReference type="ARBA" id="ARBA00022898"/>
    </source>
</evidence>
<dbReference type="InterPro" id="IPR000524">
    <property type="entry name" value="Tscrpt_reg_HTH_GntR"/>
</dbReference>
<dbReference type="InterPro" id="IPR015421">
    <property type="entry name" value="PyrdxlP-dep_Trfase_major"/>
</dbReference>
<proteinExistence type="inferred from homology"/>
<dbReference type="CDD" id="cd07377">
    <property type="entry name" value="WHTH_GntR"/>
    <property type="match status" value="1"/>
</dbReference>
<dbReference type="SMART" id="SM00345">
    <property type="entry name" value="HTH_GNTR"/>
    <property type="match status" value="1"/>
</dbReference>
<evidence type="ECO:0000256" key="4">
    <source>
        <dbReference type="ARBA" id="ARBA00023125"/>
    </source>
</evidence>
<dbReference type="InterPro" id="IPR015424">
    <property type="entry name" value="PyrdxlP-dep_Trfase"/>
</dbReference>
<dbReference type="Gene3D" id="3.90.1150.10">
    <property type="entry name" value="Aspartate Aminotransferase, domain 1"/>
    <property type="match status" value="1"/>
</dbReference>
<dbReference type="InterPro" id="IPR004839">
    <property type="entry name" value="Aminotransferase_I/II_large"/>
</dbReference>
<dbReference type="InterPro" id="IPR036388">
    <property type="entry name" value="WH-like_DNA-bd_sf"/>
</dbReference>
<accession>A0ABV2AX08</accession>
<reference evidence="7 8" key="1">
    <citation type="submission" date="2013-03" db="EMBL/GenBank/DDBJ databases">
        <title>Salinisphaera dokdonensis CL-ES53 Genome Sequencing.</title>
        <authorList>
            <person name="Li C."/>
            <person name="Lai Q."/>
            <person name="Shao Z."/>
        </authorList>
    </citation>
    <scope>NUCLEOTIDE SEQUENCE [LARGE SCALE GENOMIC DNA]</scope>
    <source>
        <strain evidence="7 8">CL-ES53</strain>
    </source>
</reference>
<keyword evidence="5" id="KW-0804">Transcription</keyword>
<dbReference type="PROSITE" id="PS50949">
    <property type="entry name" value="HTH_GNTR"/>
    <property type="match status" value="1"/>
</dbReference>
<dbReference type="EMBL" id="APND01000001">
    <property type="protein sequence ID" value="MES1928186.1"/>
    <property type="molecule type" value="Genomic_DNA"/>
</dbReference>
<keyword evidence="4" id="KW-0238">DNA-binding</keyword>
<feature type="domain" description="HTH gntR-type" evidence="6">
    <location>
        <begin position="12"/>
        <end position="80"/>
    </location>
</feature>
<keyword evidence="3" id="KW-0805">Transcription regulation</keyword>
<evidence type="ECO:0000256" key="1">
    <source>
        <dbReference type="ARBA" id="ARBA00005384"/>
    </source>
</evidence>
<comment type="similarity">
    <text evidence="1">In the C-terminal section; belongs to the class-I pyridoxal-phosphate-dependent aminotransferase family.</text>
</comment>
<dbReference type="Proteomes" id="UP001460888">
    <property type="component" value="Unassembled WGS sequence"/>
</dbReference>
<keyword evidence="8" id="KW-1185">Reference proteome</keyword>
<comment type="caution">
    <text evidence="7">The sequence shown here is derived from an EMBL/GenBank/DDBJ whole genome shotgun (WGS) entry which is preliminary data.</text>
</comment>